<accession>A0ABN8IQW4</accession>
<keyword evidence="1" id="KW-0812">Transmembrane</keyword>
<keyword evidence="1" id="KW-1133">Transmembrane helix</keyword>
<keyword evidence="1" id="KW-0472">Membrane</keyword>
<evidence type="ECO:0000256" key="1">
    <source>
        <dbReference type="SAM" id="Phobius"/>
    </source>
</evidence>
<feature type="transmembrane region" description="Helical" evidence="1">
    <location>
        <begin position="46"/>
        <end position="67"/>
    </location>
</feature>
<proteinExistence type="predicted"/>
<evidence type="ECO:0000313" key="3">
    <source>
        <dbReference type="Proteomes" id="UP000837857"/>
    </source>
</evidence>
<protein>
    <submittedName>
        <fullName evidence="2">Uncharacterized protein</fullName>
    </submittedName>
</protein>
<dbReference type="Proteomes" id="UP000837857">
    <property type="component" value="Chromosome 29"/>
</dbReference>
<gene>
    <name evidence="2" type="ORF">IPOD504_LOCUS11668</name>
</gene>
<feature type="non-terminal residue" evidence="2">
    <location>
        <position position="1"/>
    </location>
</feature>
<dbReference type="EMBL" id="OW152841">
    <property type="protein sequence ID" value="CAH2062062.1"/>
    <property type="molecule type" value="Genomic_DNA"/>
</dbReference>
<keyword evidence="3" id="KW-1185">Reference proteome</keyword>
<name>A0ABN8IQW4_9NEOP</name>
<reference evidence="2" key="1">
    <citation type="submission" date="2022-03" db="EMBL/GenBank/DDBJ databases">
        <authorList>
            <person name="Martin H S."/>
        </authorList>
    </citation>
    <scope>NUCLEOTIDE SEQUENCE</scope>
</reference>
<organism evidence="2 3">
    <name type="scientific">Iphiclides podalirius</name>
    <name type="common">scarce swallowtail</name>
    <dbReference type="NCBI Taxonomy" id="110791"/>
    <lineage>
        <taxon>Eukaryota</taxon>
        <taxon>Metazoa</taxon>
        <taxon>Ecdysozoa</taxon>
        <taxon>Arthropoda</taxon>
        <taxon>Hexapoda</taxon>
        <taxon>Insecta</taxon>
        <taxon>Pterygota</taxon>
        <taxon>Neoptera</taxon>
        <taxon>Endopterygota</taxon>
        <taxon>Lepidoptera</taxon>
        <taxon>Glossata</taxon>
        <taxon>Ditrysia</taxon>
        <taxon>Papilionoidea</taxon>
        <taxon>Papilionidae</taxon>
        <taxon>Papilioninae</taxon>
        <taxon>Iphiclides</taxon>
    </lineage>
</organism>
<evidence type="ECO:0000313" key="2">
    <source>
        <dbReference type="EMBL" id="CAH2062062.1"/>
    </source>
</evidence>
<sequence length="114" mass="12547">MTGRSDTCADTYKKDAATRFNGIISRAHKPSVFTTRVGLLRLRSGYLVPCTVSSAWGIAAAVIWPAAEKVGWHRIARSRDWRGANAVNHAGDIAARRAPRTAVWPNLDRFRGQS</sequence>